<dbReference type="EMBL" id="RWGY01000352">
    <property type="protein sequence ID" value="TVU02212.1"/>
    <property type="molecule type" value="Genomic_DNA"/>
</dbReference>
<dbReference type="Gramene" id="TVU02212">
    <property type="protein sequence ID" value="TVU02212"/>
    <property type="gene ID" value="EJB05_52308"/>
</dbReference>
<organism evidence="2 3">
    <name type="scientific">Eragrostis curvula</name>
    <name type="common">weeping love grass</name>
    <dbReference type="NCBI Taxonomy" id="38414"/>
    <lineage>
        <taxon>Eukaryota</taxon>
        <taxon>Viridiplantae</taxon>
        <taxon>Streptophyta</taxon>
        <taxon>Embryophyta</taxon>
        <taxon>Tracheophyta</taxon>
        <taxon>Spermatophyta</taxon>
        <taxon>Magnoliopsida</taxon>
        <taxon>Liliopsida</taxon>
        <taxon>Poales</taxon>
        <taxon>Poaceae</taxon>
        <taxon>PACMAD clade</taxon>
        <taxon>Chloridoideae</taxon>
        <taxon>Eragrostideae</taxon>
        <taxon>Eragrostidinae</taxon>
        <taxon>Eragrostis</taxon>
    </lineage>
</organism>
<feature type="repeat" description="ANK" evidence="1">
    <location>
        <begin position="24"/>
        <end position="46"/>
    </location>
</feature>
<evidence type="ECO:0000313" key="3">
    <source>
        <dbReference type="Proteomes" id="UP000324897"/>
    </source>
</evidence>
<dbReference type="Proteomes" id="UP000324897">
    <property type="component" value="Unassembled WGS sequence"/>
</dbReference>
<comment type="caution">
    <text evidence="2">The sequence shown here is derived from an EMBL/GenBank/DDBJ whole genome shotgun (WGS) entry which is preliminary data.</text>
</comment>
<reference evidence="2 3" key="1">
    <citation type="journal article" date="2019" name="Sci. Rep.">
        <title>A high-quality genome of Eragrostis curvula grass provides insights into Poaceae evolution and supports new strategies to enhance forage quality.</title>
        <authorList>
            <person name="Carballo J."/>
            <person name="Santos B.A.C.M."/>
            <person name="Zappacosta D."/>
            <person name="Garbus I."/>
            <person name="Selva J.P."/>
            <person name="Gallo C.A."/>
            <person name="Diaz A."/>
            <person name="Albertini E."/>
            <person name="Caccamo M."/>
            <person name="Echenique V."/>
        </authorList>
    </citation>
    <scope>NUCLEOTIDE SEQUENCE [LARGE SCALE GENOMIC DNA]</scope>
    <source>
        <strain evidence="3">cv. Victoria</strain>
        <tissue evidence="2">Leaf</tissue>
    </source>
</reference>
<dbReference type="PROSITE" id="PS50297">
    <property type="entry name" value="ANK_REP_REGION"/>
    <property type="match status" value="1"/>
</dbReference>
<dbReference type="SUPFAM" id="SSF48403">
    <property type="entry name" value="Ankyrin repeat"/>
    <property type="match status" value="1"/>
</dbReference>
<gene>
    <name evidence="2" type="ORF">EJB05_52308</name>
</gene>
<protein>
    <submittedName>
        <fullName evidence="2">Uncharacterized protein</fullName>
    </submittedName>
</protein>
<dbReference type="Gene3D" id="1.25.40.20">
    <property type="entry name" value="Ankyrin repeat-containing domain"/>
    <property type="match status" value="1"/>
</dbReference>
<dbReference type="InterPro" id="IPR002110">
    <property type="entry name" value="Ankyrin_rpt"/>
</dbReference>
<dbReference type="OrthoDB" id="772680at2759"/>
<keyword evidence="3" id="KW-1185">Reference proteome</keyword>
<evidence type="ECO:0000313" key="2">
    <source>
        <dbReference type="EMBL" id="TVU02212.1"/>
    </source>
</evidence>
<dbReference type="InterPro" id="IPR036770">
    <property type="entry name" value="Ankyrin_rpt-contain_sf"/>
</dbReference>
<name>A0A5J9ST62_9POAL</name>
<sequence length="104" mass="12045">MDNFFQLLCILRHDRMLTQTFGPANTTPLISAAMRGHIEVVRLLLEQDDFGLIEMAKDNGKNALHFAILLSMFDQNEFFKPWIVLDYSENNCGMEWKVGPFSEF</sequence>
<dbReference type="Pfam" id="PF12796">
    <property type="entry name" value="Ank_2"/>
    <property type="match status" value="1"/>
</dbReference>
<dbReference type="PROSITE" id="PS50088">
    <property type="entry name" value="ANK_REPEAT"/>
    <property type="match status" value="1"/>
</dbReference>
<feature type="non-terminal residue" evidence="2">
    <location>
        <position position="1"/>
    </location>
</feature>
<accession>A0A5J9ST62</accession>
<proteinExistence type="predicted"/>
<keyword evidence="1" id="KW-0040">ANK repeat</keyword>
<dbReference type="AlphaFoldDB" id="A0A5J9ST62"/>
<evidence type="ECO:0000256" key="1">
    <source>
        <dbReference type="PROSITE-ProRule" id="PRU00023"/>
    </source>
</evidence>